<name>A0ABY8R8J2_PARBF</name>
<evidence type="ECO:0000313" key="1">
    <source>
        <dbReference type="EMBL" id="WGX77869.1"/>
    </source>
</evidence>
<keyword evidence="1" id="KW-0614">Plasmid</keyword>
<dbReference type="EMBL" id="CP124692">
    <property type="protein sequence ID" value="WGX77869.1"/>
    <property type="molecule type" value="Genomic_DNA"/>
</dbReference>
<organism evidence="1 2">
    <name type="scientific">Paraclostridium bifermentans</name>
    <name type="common">Clostridium bifermentans</name>
    <dbReference type="NCBI Taxonomy" id="1490"/>
    <lineage>
        <taxon>Bacteria</taxon>
        <taxon>Bacillati</taxon>
        <taxon>Bacillota</taxon>
        <taxon>Clostridia</taxon>
        <taxon>Peptostreptococcales</taxon>
        <taxon>Peptostreptococcaceae</taxon>
        <taxon>Paraclostridium</taxon>
    </lineage>
</organism>
<sequence length="66" mass="6530">MKLVNPIGRTAGLGYDAVQPYGCVCSSGNVVAKGVAGGCAWCSCSCDHGPDNEAANRGQANAKGTA</sequence>
<proteinExistence type="predicted"/>
<reference evidence="1 2" key="1">
    <citation type="submission" date="2023-04" db="EMBL/GenBank/DDBJ databases">
        <title>Bacteria Genome Submission.</title>
        <authorList>
            <person name="Isaac P."/>
        </authorList>
    </citation>
    <scope>NUCLEOTIDE SEQUENCE [LARGE SCALE GENOMIC DNA]</scope>
    <source>
        <strain evidence="1 2">SampleS7P1</strain>
        <plasmid evidence="1 2">unnamed7</plasmid>
    </source>
</reference>
<dbReference type="Proteomes" id="UP001239169">
    <property type="component" value="Plasmid unnamed7"/>
</dbReference>
<geneLocation type="plasmid" evidence="1 2">
    <name>unnamed7</name>
</geneLocation>
<accession>A0ABY8R8J2</accession>
<evidence type="ECO:0000313" key="2">
    <source>
        <dbReference type="Proteomes" id="UP001239169"/>
    </source>
</evidence>
<gene>
    <name evidence="1" type="ORF">QJS64_21885</name>
</gene>
<protein>
    <submittedName>
        <fullName evidence="1">Bacteriocin</fullName>
    </submittedName>
</protein>
<keyword evidence="2" id="KW-1185">Reference proteome</keyword>